<dbReference type="PROSITE" id="PS51898">
    <property type="entry name" value="TYR_RECOMBINASE"/>
    <property type="match status" value="1"/>
</dbReference>
<dbReference type="RefSeq" id="WP_144257724.1">
    <property type="nucleotide sequence ID" value="NZ_VJZT01000036.1"/>
</dbReference>
<name>A0A553DQ39_9FLAO</name>
<sequence>MSKEMDFKSYLKQQELSKTTAEMYHYQTMNFISFLDKDNREVEKCTEKEIMLYLAHLQKKGIASETRKLRLSALKHFFNFQIENNKRKDNPANRIKLQGGQKQKLYPILSPQELQSIYENYKVPTQEHPKSHHNWFTAYKLSKERNKVIIGLLFNQGITTAEVSRITIDNLDLRNGKIDITGGRMGKDRILELKSSQIMDLMEYQYKTRNELLKYQIQDTKLLFLSTPPSGQTQVKDPSTLNIYKRLTEELKEQNPKFINFLQVRASVITYWLKNYNLRQVQYRAGHKRIISTEAYLINDIDDLQKEIDSFHPIG</sequence>
<protein>
    <submittedName>
        <fullName evidence="8">Tyrosine-type recombinase/integrase</fullName>
    </submittedName>
</protein>
<comment type="similarity">
    <text evidence="1">Belongs to the 'phage' integrase family.</text>
</comment>
<dbReference type="Gene3D" id="1.10.150.130">
    <property type="match status" value="1"/>
</dbReference>
<feature type="domain" description="Core-binding (CB)" evidence="7">
    <location>
        <begin position="1"/>
        <end position="82"/>
    </location>
</feature>
<dbReference type="Proteomes" id="UP000316371">
    <property type="component" value="Unassembled WGS sequence"/>
</dbReference>
<dbReference type="EMBL" id="VJZT01000036">
    <property type="protein sequence ID" value="TRX34904.1"/>
    <property type="molecule type" value="Genomic_DNA"/>
</dbReference>
<dbReference type="InterPro" id="IPR002104">
    <property type="entry name" value="Integrase_catalytic"/>
</dbReference>
<keyword evidence="3 5" id="KW-0238">DNA-binding</keyword>
<dbReference type="InterPro" id="IPR004107">
    <property type="entry name" value="Integrase_SAM-like_N"/>
</dbReference>
<dbReference type="GO" id="GO:0003677">
    <property type="term" value="F:DNA binding"/>
    <property type="evidence" value="ECO:0007669"/>
    <property type="project" value="UniProtKB-UniRule"/>
</dbReference>
<dbReference type="SUPFAM" id="SSF56349">
    <property type="entry name" value="DNA breaking-rejoining enzymes"/>
    <property type="match status" value="1"/>
</dbReference>
<dbReference type="GO" id="GO:0006310">
    <property type="term" value="P:DNA recombination"/>
    <property type="evidence" value="ECO:0007669"/>
    <property type="project" value="UniProtKB-KW"/>
</dbReference>
<dbReference type="InterPro" id="IPR044068">
    <property type="entry name" value="CB"/>
</dbReference>
<keyword evidence="9" id="KW-1185">Reference proteome</keyword>
<evidence type="ECO:0000256" key="4">
    <source>
        <dbReference type="ARBA" id="ARBA00023172"/>
    </source>
</evidence>
<dbReference type="Pfam" id="PF02899">
    <property type="entry name" value="Phage_int_SAM_1"/>
    <property type="match status" value="1"/>
</dbReference>
<dbReference type="OrthoDB" id="1407105at2"/>
<proteinExistence type="inferred from homology"/>
<evidence type="ECO:0000256" key="1">
    <source>
        <dbReference type="ARBA" id="ARBA00008857"/>
    </source>
</evidence>
<dbReference type="PANTHER" id="PTHR30349:SF41">
    <property type="entry name" value="INTEGRASE_RECOMBINASE PROTEIN MJ0367-RELATED"/>
    <property type="match status" value="1"/>
</dbReference>
<keyword evidence="2" id="KW-0229">DNA integration</keyword>
<dbReference type="AlphaFoldDB" id="A0A553DQ39"/>
<dbReference type="Pfam" id="PF00589">
    <property type="entry name" value="Phage_integrase"/>
    <property type="match status" value="1"/>
</dbReference>
<evidence type="ECO:0000256" key="5">
    <source>
        <dbReference type="PROSITE-ProRule" id="PRU01248"/>
    </source>
</evidence>
<evidence type="ECO:0000256" key="2">
    <source>
        <dbReference type="ARBA" id="ARBA00022908"/>
    </source>
</evidence>
<accession>A0A553DQ39</accession>
<evidence type="ECO:0000313" key="9">
    <source>
        <dbReference type="Proteomes" id="UP000316371"/>
    </source>
</evidence>
<dbReference type="Gene3D" id="1.10.443.10">
    <property type="entry name" value="Intergrase catalytic core"/>
    <property type="match status" value="1"/>
</dbReference>
<evidence type="ECO:0000313" key="8">
    <source>
        <dbReference type="EMBL" id="TRX34904.1"/>
    </source>
</evidence>
<dbReference type="InterPro" id="IPR050090">
    <property type="entry name" value="Tyrosine_recombinase_XerCD"/>
</dbReference>
<evidence type="ECO:0000256" key="3">
    <source>
        <dbReference type="ARBA" id="ARBA00023125"/>
    </source>
</evidence>
<dbReference type="PANTHER" id="PTHR30349">
    <property type="entry name" value="PHAGE INTEGRASE-RELATED"/>
    <property type="match status" value="1"/>
</dbReference>
<dbReference type="PROSITE" id="PS51900">
    <property type="entry name" value="CB"/>
    <property type="match status" value="1"/>
</dbReference>
<dbReference type="InterPro" id="IPR011010">
    <property type="entry name" value="DNA_brk_join_enz"/>
</dbReference>
<comment type="caution">
    <text evidence="8">The sequence shown here is derived from an EMBL/GenBank/DDBJ whole genome shotgun (WGS) entry which is preliminary data.</text>
</comment>
<dbReference type="InterPro" id="IPR010998">
    <property type="entry name" value="Integrase_recombinase_N"/>
</dbReference>
<evidence type="ECO:0000259" key="7">
    <source>
        <dbReference type="PROSITE" id="PS51900"/>
    </source>
</evidence>
<organism evidence="8 9">
    <name type="scientific">Flavobacterium restrictum</name>
    <dbReference type="NCBI Taxonomy" id="2594428"/>
    <lineage>
        <taxon>Bacteria</taxon>
        <taxon>Pseudomonadati</taxon>
        <taxon>Bacteroidota</taxon>
        <taxon>Flavobacteriia</taxon>
        <taxon>Flavobacteriales</taxon>
        <taxon>Flavobacteriaceae</taxon>
        <taxon>Flavobacterium</taxon>
    </lineage>
</organism>
<reference evidence="8 9" key="1">
    <citation type="submission" date="2019-07" db="EMBL/GenBank/DDBJ databases">
        <title>Novel species of Flavobacterium.</title>
        <authorList>
            <person name="Liu Q."/>
            <person name="Xin Y.-H."/>
        </authorList>
    </citation>
    <scope>NUCLEOTIDE SEQUENCE [LARGE SCALE GENOMIC DNA]</scope>
    <source>
        <strain evidence="8 9">LB1R34</strain>
    </source>
</reference>
<evidence type="ECO:0000259" key="6">
    <source>
        <dbReference type="PROSITE" id="PS51898"/>
    </source>
</evidence>
<feature type="domain" description="Tyr recombinase" evidence="6">
    <location>
        <begin position="104"/>
        <end position="309"/>
    </location>
</feature>
<dbReference type="GO" id="GO:0015074">
    <property type="term" value="P:DNA integration"/>
    <property type="evidence" value="ECO:0007669"/>
    <property type="project" value="UniProtKB-KW"/>
</dbReference>
<dbReference type="InterPro" id="IPR013762">
    <property type="entry name" value="Integrase-like_cat_sf"/>
</dbReference>
<keyword evidence="4" id="KW-0233">DNA recombination</keyword>
<gene>
    <name evidence="8" type="ORF">FNW21_15845</name>
</gene>